<organism evidence="1 2">
    <name type="scientific">Methanolobus tindarius DSM 2278</name>
    <dbReference type="NCBI Taxonomy" id="1090322"/>
    <lineage>
        <taxon>Archaea</taxon>
        <taxon>Methanobacteriati</taxon>
        <taxon>Methanobacteriota</taxon>
        <taxon>Stenosarchaea group</taxon>
        <taxon>Methanomicrobia</taxon>
        <taxon>Methanosarcinales</taxon>
        <taxon>Methanosarcinaceae</taxon>
        <taxon>Methanolobus</taxon>
    </lineage>
</organism>
<dbReference type="Proteomes" id="UP000019483">
    <property type="component" value="Unassembled WGS sequence"/>
</dbReference>
<dbReference type="AlphaFoldDB" id="W9DQK9"/>
<gene>
    <name evidence="1" type="ORF">MettiDRAFT_2351</name>
</gene>
<keyword evidence="2" id="KW-1185">Reference proteome</keyword>
<dbReference type="STRING" id="1090322.MettiDRAFT_2351"/>
<name>W9DQK9_METTI</name>
<comment type="caution">
    <text evidence="1">The sequence shown here is derived from an EMBL/GenBank/DDBJ whole genome shotgun (WGS) entry which is preliminary data.</text>
</comment>
<evidence type="ECO:0008006" key="3">
    <source>
        <dbReference type="Google" id="ProtNLM"/>
    </source>
</evidence>
<accession>W9DQK9</accession>
<sequence length="52" mass="6159">MIRRHNRTFTIDIVLDDKINDIKGNHSRSDVVNKALAHYFESIYNEEKVNNN</sequence>
<evidence type="ECO:0000313" key="2">
    <source>
        <dbReference type="Proteomes" id="UP000019483"/>
    </source>
</evidence>
<proteinExistence type="predicted"/>
<protein>
    <recommendedName>
        <fullName evidence="3">CopG family transcriptional regulator</fullName>
    </recommendedName>
</protein>
<evidence type="ECO:0000313" key="1">
    <source>
        <dbReference type="EMBL" id="ETA68864.1"/>
    </source>
</evidence>
<reference evidence="1 2" key="1">
    <citation type="submission" date="2013-08" db="EMBL/GenBank/DDBJ databases">
        <authorList>
            <consortium name="DOE Joint Genome Institute"/>
            <person name="Eisen J."/>
            <person name="Huntemann M."/>
            <person name="Han J."/>
            <person name="Chen A."/>
            <person name="Kyrpides N."/>
            <person name="Mavromatis K."/>
            <person name="Markowitz V."/>
            <person name="Palaniappan K."/>
            <person name="Ivanova N."/>
            <person name="Schaumberg A."/>
            <person name="Pati A."/>
            <person name="Liolios K."/>
            <person name="Nordberg H.P."/>
            <person name="Cantor M.N."/>
            <person name="Hua S.X."/>
            <person name="Woyke T."/>
        </authorList>
    </citation>
    <scope>NUCLEOTIDE SEQUENCE [LARGE SCALE GENOMIC DNA]</scope>
    <source>
        <strain evidence="1 2">DSM 2278</strain>
    </source>
</reference>
<dbReference type="EMBL" id="AZAJ01000001">
    <property type="protein sequence ID" value="ETA68864.1"/>
    <property type="molecule type" value="Genomic_DNA"/>
</dbReference>